<feature type="signal peptide" evidence="6">
    <location>
        <begin position="1"/>
        <end position="29"/>
    </location>
</feature>
<dbReference type="InterPro" id="IPR050490">
    <property type="entry name" value="Bact_solute-bd_prot1"/>
</dbReference>
<evidence type="ECO:0000256" key="3">
    <source>
        <dbReference type="ARBA" id="ARBA00023136"/>
    </source>
</evidence>
<keyword evidence="8" id="KW-1185">Reference proteome</keyword>
<dbReference type="Pfam" id="PF01547">
    <property type="entry name" value="SBP_bac_1"/>
    <property type="match status" value="1"/>
</dbReference>
<comment type="caution">
    <text evidence="7">The sequence shown here is derived from an EMBL/GenBank/DDBJ whole genome shotgun (WGS) entry which is preliminary data.</text>
</comment>
<evidence type="ECO:0000313" key="7">
    <source>
        <dbReference type="EMBL" id="MCC5466328.1"/>
    </source>
</evidence>
<dbReference type="SUPFAM" id="SSF53850">
    <property type="entry name" value="Periplasmic binding protein-like II"/>
    <property type="match status" value="1"/>
</dbReference>
<evidence type="ECO:0000256" key="5">
    <source>
        <dbReference type="ARBA" id="ARBA00023288"/>
    </source>
</evidence>
<keyword evidence="5" id="KW-0449">Lipoprotein</keyword>
<sequence>MFKKGTKVLMVACLLSSLVLLFGCGQKQAATGQPAGEKVNIVFWDENAGPDRTPYYEVLIKKFEAQNPNIHVEYVGLPKKSAKQKIDTAIAANDLPDVCGVQTSWIADFTARKVLLEMDPLFDKWSEKDEISPSIIQSNRDMVLDKKLYQLPNTMNMEILWYRPDWFKEAGVQVPENWDQFFTAVEKMTDKDKNRYGFTIRGGDGASFQLQRMMFAYSGFTEYFDANGKCLINDPKHVEFLKKYLALYKTFTPKSDVTNGYKEMIAAFDTGAVAMVQHNIGSYSEHKKSMKPEQYAPLGLPKTANGLLMQEGGNTNGYGIFKTTKHPEEAWKFVSFLCSQESQSYWNQSIGQIPTNTESLKEPWAKELPHMQLALQMLSDPNFRIYQPPMQLPDYRSILDQTVDPGIQAVMTGKKSAEDFLNEWAAAFEKSKQKYDAYVAGKQ</sequence>
<organism evidence="7 8">
    <name type="scientific">Pelosinus baikalensis</name>
    <dbReference type="NCBI Taxonomy" id="2892015"/>
    <lineage>
        <taxon>Bacteria</taxon>
        <taxon>Bacillati</taxon>
        <taxon>Bacillota</taxon>
        <taxon>Negativicutes</taxon>
        <taxon>Selenomonadales</taxon>
        <taxon>Sporomusaceae</taxon>
        <taxon>Pelosinus</taxon>
    </lineage>
</organism>
<dbReference type="EMBL" id="JAJHJB010000017">
    <property type="protein sequence ID" value="MCC5466328.1"/>
    <property type="molecule type" value="Genomic_DNA"/>
</dbReference>
<evidence type="ECO:0000256" key="6">
    <source>
        <dbReference type="SAM" id="SignalP"/>
    </source>
</evidence>
<dbReference type="InterPro" id="IPR006059">
    <property type="entry name" value="SBP"/>
</dbReference>
<dbReference type="PANTHER" id="PTHR43649:SF33">
    <property type="entry name" value="POLYGALACTURONAN_RHAMNOGALACTURONAN-BINDING PROTEIN YTCQ"/>
    <property type="match status" value="1"/>
</dbReference>
<keyword evidence="4" id="KW-0564">Palmitate</keyword>
<name>A0ABS8HVN3_9FIRM</name>
<dbReference type="CDD" id="cd13585">
    <property type="entry name" value="PBP2_TMBP_like"/>
    <property type="match status" value="1"/>
</dbReference>
<dbReference type="PROSITE" id="PS51257">
    <property type="entry name" value="PROKAR_LIPOPROTEIN"/>
    <property type="match status" value="1"/>
</dbReference>
<feature type="chain" id="PRO_5046466069" evidence="6">
    <location>
        <begin position="30"/>
        <end position="443"/>
    </location>
</feature>
<keyword evidence="3" id="KW-0472">Membrane</keyword>
<keyword evidence="2 6" id="KW-0732">Signal</keyword>
<keyword evidence="1" id="KW-1003">Cell membrane</keyword>
<dbReference type="Proteomes" id="UP001165492">
    <property type="component" value="Unassembled WGS sequence"/>
</dbReference>
<gene>
    <name evidence="7" type="ORF">LMF89_13295</name>
</gene>
<accession>A0ABS8HVN3</accession>
<evidence type="ECO:0000256" key="4">
    <source>
        <dbReference type="ARBA" id="ARBA00023139"/>
    </source>
</evidence>
<reference evidence="7" key="1">
    <citation type="submission" date="2021-11" db="EMBL/GenBank/DDBJ databases">
        <title>Description of a new species Pelosinus isolated from the bottom sediments of Lake Baikal.</title>
        <authorList>
            <person name="Zakharyuk A."/>
        </authorList>
    </citation>
    <scope>NUCLEOTIDE SEQUENCE</scope>
    <source>
        <strain evidence="7">Bkl1</strain>
    </source>
</reference>
<protein>
    <submittedName>
        <fullName evidence="7">Sugar ABC transporter substrate-binding protein</fullName>
    </submittedName>
</protein>
<evidence type="ECO:0000256" key="1">
    <source>
        <dbReference type="ARBA" id="ARBA00022475"/>
    </source>
</evidence>
<evidence type="ECO:0000313" key="8">
    <source>
        <dbReference type="Proteomes" id="UP001165492"/>
    </source>
</evidence>
<evidence type="ECO:0000256" key="2">
    <source>
        <dbReference type="ARBA" id="ARBA00022729"/>
    </source>
</evidence>
<proteinExistence type="predicted"/>
<dbReference type="Gene3D" id="3.40.190.10">
    <property type="entry name" value="Periplasmic binding protein-like II"/>
    <property type="match status" value="1"/>
</dbReference>
<dbReference type="PANTHER" id="PTHR43649">
    <property type="entry name" value="ARABINOSE-BINDING PROTEIN-RELATED"/>
    <property type="match status" value="1"/>
</dbReference>
<dbReference type="RefSeq" id="WP_229535491.1">
    <property type="nucleotide sequence ID" value="NZ_JAJHJB010000017.1"/>
</dbReference>